<dbReference type="Pfam" id="PF13432">
    <property type="entry name" value="TPR_16"/>
    <property type="match status" value="2"/>
</dbReference>
<keyword evidence="1" id="KW-0677">Repeat</keyword>
<name>A0A6L6XVN3_9ACTN</name>
<sequence length="1112" mass="117813">MTEVAGPGQGPERTRRRFALSGLPRALSPVDLVLGLAVLLVLGFAPVASIAADRQQTGGSSDAVTRAAPVANAEDVAPEVEVLPVGLPPGLTVKDPLDLVVPAVSALGPAGAVRLMTLLGSDTSVVFTSASTSERSTYPYRYPELTDLLDQAPAADFREHGVGLGAALAVLSSVRDADGYNLYNNAPPAAFAVLERAATTTGDCAAHLDLLQLISAADLPRDADVATEAQRAEDACPNDPTPGWLLGQFQSLRAVQTDALGLPVSVPEGTAAAAKATFDELVERFPRSATVLSGAGDARVREGERIAGERPFTAREEFQAAAAYYRDALELSPTAEISAGLARALVGLGEPGKAVEVLQDAAAATTPGFRMELLTAAQEWAHDFTGAQETGQEHAQLGPSGYPQGNALFATPQSGASFDGDELTIPVVSWGIDRFAPLEVPLEYYEGGGGASVDDVSFVPRYRPDAPWTGPNTRCPDWGWIRDAVLAGNADDALDGMARGELREVRPYDAYACPFFPHPPRNLIRLELGETVDVRPGILEKLYDRRQNMWRWAGDLDRAADVAEDWTKDADGSRWESLPAQRLAEIRYLQGRYAEAASEFGAASRAIRRAHWDDELGHQRAELARASALLHADRRAEALDLLGTLAPDAEFSAAYHLQNGTQYDVEFAGVAYHARTILADAQLEDSEVDAALESYRAAEEQLATLDDQYSPVVGYRPERLYNNLALARLAAGQETDAADAVERALDVDPMNPAFLMTAGFVADRRGDREKAIDYNRRALESDPGAYPAANDLGVQLARDGNNDAAVDALQQAVTANPDYALGWFNLGVVHGRMGPAHLPASQGSFARAARLDPDLADRRPDLTIDATIYRTGLDLSKPLPPGWSFGGLRPAAPAVSVGLIAVLALALAVARSVGTSGQDFASRWAESVDHHMQKVPLVRHLRAPAWGLGLTVLLLWSSVLRQGWSQAWVLLAAAVALAVIAGAALRARTAVARPTRSTAQRSWPPGMVVGVAATVAGAPWAPLPVLDDTDRPSTRVHVAAPLVLLAIATILLVEAAWLRVPLTRAMAVAALIMAASTLLPIGPLDGARLRKGQLVAGAGAAFALALAVLGLG</sequence>
<feature type="transmembrane region" description="Helical" evidence="4">
    <location>
        <begin position="1065"/>
        <end position="1082"/>
    </location>
</feature>
<feature type="transmembrane region" description="Helical" evidence="4">
    <location>
        <begin position="1038"/>
        <end position="1058"/>
    </location>
</feature>
<gene>
    <name evidence="5" type="ORF">GON03_16250</name>
</gene>
<evidence type="ECO:0000313" key="5">
    <source>
        <dbReference type="EMBL" id="MVQ50737.1"/>
    </source>
</evidence>
<feature type="transmembrane region" description="Helical" evidence="4">
    <location>
        <begin position="1006"/>
        <end position="1026"/>
    </location>
</feature>
<dbReference type="Pfam" id="PF13414">
    <property type="entry name" value="TPR_11"/>
    <property type="match status" value="1"/>
</dbReference>
<evidence type="ECO:0000256" key="1">
    <source>
        <dbReference type="ARBA" id="ARBA00022737"/>
    </source>
</evidence>
<evidence type="ECO:0000256" key="2">
    <source>
        <dbReference type="ARBA" id="ARBA00022803"/>
    </source>
</evidence>
<feature type="transmembrane region" description="Helical" evidence="4">
    <location>
        <begin position="965"/>
        <end position="985"/>
    </location>
</feature>
<feature type="transmembrane region" description="Helical" evidence="4">
    <location>
        <begin position="941"/>
        <end position="959"/>
    </location>
</feature>
<dbReference type="EMBL" id="WSEK01000004">
    <property type="protein sequence ID" value="MVQ50737.1"/>
    <property type="molecule type" value="Genomic_DNA"/>
</dbReference>
<feature type="transmembrane region" description="Helical" evidence="4">
    <location>
        <begin position="1094"/>
        <end position="1111"/>
    </location>
</feature>
<dbReference type="PANTHER" id="PTHR45586">
    <property type="entry name" value="TPR REPEAT-CONTAINING PROTEIN PA4667"/>
    <property type="match status" value="1"/>
</dbReference>
<dbReference type="AlphaFoldDB" id="A0A6L6XVN3"/>
<evidence type="ECO:0000256" key="3">
    <source>
        <dbReference type="PROSITE-ProRule" id="PRU00339"/>
    </source>
</evidence>
<dbReference type="PANTHER" id="PTHR45586:SF1">
    <property type="entry name" value="LIPOPOLYSACCHARIDE ASSEMBLY PROTEIN B"/>
    <property type="match status" value="1"/>
</dbReference>
<keyword evidence="6" id="KW-1185">Reference proteome</keyword>
<comment type="caution">
    <text evidence="5">The sequence shown here is derived from an EMBL/GenBank/DDBJ whole genome shotgun (WGS) entry which is preliminary data.</text>
</comment>
<keyword evidence="4" id="KW-1133">Transmembrane helix</keyword>
<keyword evidence="4" id="KW-0812">Transmembrane</keyword>
<dbReference type="PROSITE" id="PS50005">
    <property type="entry name" value="TPR"/>
    <property type="match status" value="3"/>
</dbReference>
<dbReference type="InterPro" id="IPR011990">
    <property type="entry name" value="TPR-like_helical_dom_sf"/>
</dbReference>
<dbReference type="InterPro" id="IPR019734">
    <property type="entry name" value="TPR_rpt"/>
</dbReference>
<feature type="repeat" description="TPR" evidence="3">
    <location>
        <begin position="786"/>
        <end position="819"/>
    </location>
</feature>
<organism evidence="5 6">
    <name type="scientific">Nocardioides agri</name>
    <dbReference type="NCBI Taxonomy" id="2682843"/>
    <lineage>
        <taxon>Bacteria</taxon>
        <taxon>Bacillati</taxon>
        <taxon>Actinomycetota</taxon>
        <taxon>Actinomycetes</taxon>
        <taxon>Propionibacteriales</taxon>
        <taxon>Nocardioidaceae</taxon>
        <taxon>Nocardioides</taxon>
    </lineage>
</organism>
<accession>A0A6L6XVN3</accession>
<reference evidence="5 6" key="1">
    <citation type="submission" date="2019-12" db="EMBL/GenBank/DDBJ databases">
        <authorList>
            <person name="Huq M.A."/>
        </authorList>
    </citation>
    <scope>NUCLEOTIDE SEQUENCE [LARGE SCALE GENOMIC DNA]</scope>
    <source>
        <strain evidence="5 6">MAH-18</strain>
    </source>
</reference>
<keyword evidence="2 3" id="KW-0802">TPR repeat</keyword>
<dbReference type="Proteomes" id="UP000473525">
    <property type="component" value="Unassembled WGS sequence"/>
</dbReference>
<feature type="repeat" description="TPR" evidence="3">
    <location>
        <begin position="752"/>
        <end position="785"/>
    </location>
</feature>
<keyword evidence="4" id="KW-0472">Membrane</keyword>
<evidence type="ECO:0000256" key="4">
    <source>
        <dbReference type="SAM" id="Phobius"/>
    </source>
</evidence>
<proteinExistence type="predicted"/>
<dbReference type="SMART" id="SM00028">
    <property type="entry name" value="TPR"/>
    <property type="match status" value="4"/>
</dbReference>
<protein>
    <submittedName>
        <fullName evidence="5">Tetratricopeptide repeat protein</fullName>
    </submittedName>
</protein>
<feature type="repeat" description="TPR" evidence="3">
    <location>
        <begin position="718"/>
        <end position="751"/>
    </location>
</feature>
<evidence type="ECO:0000313" key="6">
    <source>
        <dbReference type="Proteomes" id="UP000473525"/>
    </source>
</evidence>
<dbReference type="SUPFAM" id="SSF48452">
    <property type="entry name" value="TPR-like"/>
    <property type="match status" value="2"/>
</dbReference>
<feature type="transmembrane region" description="Helical" evidence="4">
    <location>
        <begin position="891"/>
        <end position="910"/>
    </location>
</feature>
<dbReference type="InterPro" id="IPR051012">
    <property type="entry name" value="CellSynth/LPSAsmb/PSIAsmb"/>
</dbReference>
<dbReference type="Gene3D" id="1.25.40.10">
    <property type="entry name" value="Tetratricopeptide repeat domain"/>
    <property type="match status" value="2"/>
</dbReference>